<keyword evidence="2" id="KW-0732">Signal</keyword>
<feature type="chain" id="PRO_5045830873" description="Bifunctional inhibitor/plant lipid transfer protein/seed storage helical domain-containing protein" evidence="2">
    <location>
        <begin position="25"/>
        <end position="90"/>
    </location>
</feature>
<name>A0ABR2SB53_9ROSI</name>
<dbReference type="InterPro" id="IPR036312">
    <property type="entry name" value="Bifun_inhib/LTP/seed_sf"/>
</dbReference>
<evidence type="ECO:0000313" key="5">
    <source>
        <dbReference type="Proteomes" id="UP001396334"/>
    </source>
</evidence>
<evidence type="ECO:0000313" key="4">
    <source>
        <dbReference type="EMBL" id="KAK9022437.1"/>
    </source>
</evidence>
<dbReference type="InterPro" id="IPR016140">
    <property type="entry name" value="Bifunc_inhib/LTP/seed_store"/>
</dbReference>
<comment type="caution">
    <text evidence="4">The sequence shown here is derived from an EMBL/GenBank/DDBJ whole genome shotgun (WGS) entry which is preliminary data.</text>
</comment>
<dbReference type="Gene3D" id="1.10.110.10">
    <property type="entry name" value="Plant lipid-transfer and hydrophobic proteins"/>
    <property type="match status" value="1"/>
</dbReference>
<accession>A0ABR2SB53</accession>
<feature type="signal peptide" evidence="2">
    <location>
        <begin position="1"/>
        <end position="24"/>
    </location>
</feature>
<evidence type="ECO:0000256" key="2">
    <source>
        <dbReference type="SAM" id="SignalP"/>
    </source>
</evidence>
<organism evidence="4 5">
    <name type="scientific">Hibiscus sabdariffa</name>
    <name type="common">roselle</name>
    <dbReference type="NCBI Taxonomy" id="183260"/>
    <lineage>
        <taxon>Eukaryota</taxon>
        <taxon>Viridiplantae</taxon>
        <taxon>Streptophyta</taxon>
        <taxon>Embryophyta</taxon>
        <taxon>Tracheophyta</taxon>
        <taxon>Spermatophyta</taxon>
        <taxon>Magnoliopsida</taxon>
        <taxon>eudicotyledons</taxon>
        <taxon>Gunneridae</taxon>
        <taxon>Pentapetalae</taxon>
        <taxon>rosids</taxon>
        <taxon>malvids</taxon>
        <taxon>Malvales</taxon>
        <taxon>Malvaceae</taxon>
        <taxon>Malvoideae</taxon>
        <taxon>Hibiscus</taxon>
    </lineage>
</organism>
<evidence type="ECO:0000256" key="1">
    <source>
        <dbReference type="SAM" id="MobiDB-lite"/>
    </source>
</evidence>
<sequence length="90" mass="9219">MKSLFFSMLCMLSFLFVLANVGEAAAPCSSVDVNAAACVGFATGKDAKPSAACCSGIQQLAVADARRPAPSHSEFRTGSCPGFLKPATSK</sequence>
<reference evidence="4 5" key="1">
    <citation type="journal article" date="2024" name="G3 (Bethesda)">
        <title>Genome assembly of Hibiscus sabdariffa L. provides insights into metabolisms of medicinal natural products.</title>
        <authorList>
            <person name="Kim T."/>
        </authorList>
    </citation>
    <scope>NUCLEOTIDE SEQUENCE [LARGE SCALE GENOMIC DNA]</scope>
    <source>
        <strain evidence="4">TK-2024</strain>
        <tissue evidence="4">Old leaves</tissue>
    </source>
</reference>
<evidence type="ECO:0000259" key="3">
    <source>
        <dbReference type="Pfam" id="PF00234"/>
    </source>
</evidence>
<feature type="region of interest" description="Disordered" evidence="1">
    <location>
        <begin position="68"/>
        <end position="90"/>
    </location>
</feature>
<gene>
    <name evidence="4" type="ORF">V6N11_002700</name>
</gene>
<dbReference type="SUPFAM" id="SSF47699">
    <property type="entry name" value="Bifunctional inhibitor/lipid-transfer protein/seed storage 2S albumin"/>
    <property type="match status" value="1"/>
</dbReference>
<feature type="domain" description="Bifunctional inhibitor/plant lipid transfer protein/seed storage helical" evidence="3">
    <location>
        <begin position="28"/>
        <end position="66"/>
    </location>
</feature>
<dbReference type="Pfam" id="PF00234">
    <property type="entry name" value="Tryp_alpha_amyl"/>
    <property type="match status" value="1"/>
</dbReference>
<proteinExistence type="predicted"/>
<dbReference type="Proteomes" id="UP001396334">
    <property type="component" value="Unassembled WGS sequence"/>
</dbReference>
<protein>
    <recommendedName>
        <fullName evidence="3">Bifunctional inhibitor/plant lipid transfer protein/seed storage helical domain-containing protein</fullName>
    </recommendedName>
</protein>
<dbReference type="EMBL" id="JBBPBN010000015">
    <property type="protein sequence ID" value="KAK9022437.1"/>
    <property type="molecule type" value="Genomic_DNA"/>
</dbReference>
<keyword evidence="5" id="KW-1185">Reference proteome</keyword>